<accession>A0A9Q0C0K9</accession>
<reference evidence="2" key="1">
    <citation type="journal article" date="2022" name="Cell">
        <title>Repeat-based holocentromeres influence genome architecture and karyotype evolution.</title>
        <authorList>
            <person name="Hofstatter P.G."/>
            <person name="Thangavel G."/>
            <person name="Lux T."/>
            <person name="Neumann P."/>
            <person name="Vondrak T."/>
            <person name="Novak P."/>
            <person name="Zhang M."/>
            <person name="Costa L."/>
            <person name="Castellani M."/>
            <person name="Scott A."/>
            <person name="Toegelov H."/>
            <person name="Fuchs J."/>
            <person name="Mata-Sucre Y."/>
            <person name="Dias Y."/>
            <person name="Vanzela A.L.L."/>
            <person name="Huettel B."/>
            <person name="Almeida C.C.S."/>
            <person name="Simkova H."/>
            <person name="Souza G."/>
            <person name="Pedrosa-Harand A."/>
            <person name="Macas J."/>
            <person name="Mayer K.F.X."/>
            <person name="Houben A."/>
            <person name="Marques A."/>
        </authorList>
    </citation>
    <scope>NUCLEOTIDE SEQUENCE</scope>
    <source>
        <strain evidence="2">RhyBre1mFocal</strain>
    </source>
</reference>
<comment type="caution">
    <text evidence="2">The sequence shown here is derived from an EMBL/GenBank/DDBJ whole genome shotgun (WGS) entry which is preliminary data.</text>
</comment>
<evidence type="ECO:0000313" key="2">
    <source>
        <dbReference type="EMBL" id="KAJ1684123.1"/>
    </source>
</evidence>
<dbReference type="PANTHER" id="PTHR15020:SF50">
    <property type="entry name" value="UPF0659 PROTEIN YMR090W"/>
    <property type="match status" value="1"/>
</dbReference>
<dbReference type="Pfam" id="PF13460">
    <property type="entry name" value="NAD_binding_10"/>
    <property type="match status" value="1"/>
</dbReference>
<gene>
    <name evidence="2" type="ORF">LUZ63_020692</name>
</gene>
<organism evidence="2 3">
    <name type="scientific">Rhynchospora breviuscula</name>
    <dbReference type="NCBI Taxonomy" id="2022672"/>
    <lineage>
        <taxon>Eukaryota</taxon>
        <taxon>Viridiplantae</taxon>
        <taxon>Streptophyta</taxon>
        <taxon>Embryophyta</taxon>
        <taxon>Tracheophyta</taxon>
        <taxon>Spermatophyta</taxon>
        <taxon>Magnoliopsida</taxon>
        <taxon>Liliopsida</taxon>
        <taxon>Poales</taxon>
        <taxon>Cyperaceae</taxon>
        <taxon>Cyperoideae</taxon>
        <taxon>Rhynchosporeae</taxon>
        <taxon>Rhynchospora</taxon>
    </lineage>
</organism>
<dbReference type="EMBL" id="JAMQYH010000043">
    <property type="protein sequence ID" value="KAJ1684123.1"/>
    <property type="molecule type" value="Genomic_DNA"/>
</dbReference>
<dbReference type="PANTHER" id="PTHR15020">
    <property type="entry name" value="FLAVIN REDUCTASE-RELATED"/>
    <property type="match status" value="1"/>
</dbReference>
<evidence type="ECO:0000259" key="1">
    <source>
        <dbReference type="Pfam" id="PF13460"/>
    </source>
</evidence>
<evidence type="ECO:0000313" key="3">
    <source>
        <dbReference type="Proteomes" id="UP001151287"/>
    </source>
</evidence>
<protein>
    <recommendedName>
        <fullName evidence="1">NAD(P)-binding domain-containing protein</fullName>
    </recommendedName>
</protein>
<dbReference type="AlphaFoldDB" id="A0A9Q0C0K9"/>
<dbReference type="InterPro" id="IPR016040">
    <property type="entry name" value="NAD(P)-bd_dom"/>
</dbReference>
<dbReference type="InterPro" id="IPR036291">
    <property type="entry name" value="NAD(P)-bd_dom_sf"/>
</dbReference>
<feature type="domain" description="NAD(P)-binding" evidence="1">
    <location>
        <begin position="7"/>
        <end position="190"/>
    </location>
</feature>
<dbReference type="Proteomes" id="UP001151287">
    <property type="component" value="Unassembled WGS sequence"/>
</dbReference>
<keyword evidence="3" id="KW-1185">Reference proteome</keyword>
<sequence length="214" mass="22685">MRVTIAGGHGQIAQHLERQLSRAGHEVVAMIRKPEQAADVEANGASTVMIDLEKTDVEEMARAIDGSDAVVFAAGGGGDGSKERKEIVDKGAAIMLADAAERAGVSRYLMVSAMGTDQIDPDSDDVFQVYLRAKLAADEDLQKRSLAWTIVRPGKLTDEPGTGLVQVGSLSRGEVPREDVAAVLVAALDSTRTVGKTFDLLGGDDEVEEALRKL</sequence>
<dbReference type="Gene3D" id="3.40.50.720">
    <property type="entry name" value="NAD(P)-binding Rossmann-like Domain"/>
    <property type="match status" value="1"/>
</dbReference>
<name>A0A9Q0C0K9_9POAL</name>
<dbReference type="OrthoDB" id="419598at2759"/>
<proteinExistence type="predicted"/>
<dbReference type="SUPFAM" id="SSF51735">
    <property type="entry name" value="NAD(P)-binding Rossmann-fold domains"/>
    <property type="match status" value="1"/>
</dbReference>
<dbReference type="CDD" id="cd05243">
    <property type="entry name" value="SDR_a5"/>
    <property type="match status" value="1"/>
</dbReference>